<dbReference type="AlphaFoldDB" id="A0A0R3LIW7"/>
<proteinExistence type="predicted"/>
<dbReference type="RefSeq" id="WP_057836152.1">
    <property type="nucleotide sequence ID" value="NZ_LLXZ01000097.1"/>
</dbReference>
<keyword evidence="2" id="KW-1185">Reference proteome</keyword>
<dbReference type="EMBL" id="LLXZ01000097">
    <property type="protein sequence ID" value="KRR07737.1"/>
    <property type="molecule type" value="Genomic_DNA"/>
</dbReference>
<evidence type="ECO:0000313" key="2">
    <source>
        <dbReference type="Proteomes" id="UP000050863"/>
    </source>
</evidence>
<accession>A0A0R3LIW7</accession>
<name>A0A0R3LIW7_9BRAD</name>
<dbReference type="Proteomes" id="UP000050863">
    <property type="component" value="Unassembled WGS sequence"/>
</dbReference>
<dbReference type="STRING" id="280332.CQ12_28285"/>
<protein>
    <submittedName>
        <fullName evidence="1">Uncharacterized protein</fullName>
    </submittedName>
</protein>
<comment type="caution">
    <text evidence="1">The sequence shown here is derived from an EMBL/GenBank/DDBJ whole genome shotgun (WGS) entry which is preliminary data.</text>
</comment>
<organism evidence="1 2">
    <name type="scientific">Bradyrhizobium jicamae</name>
    <dbReference type="NCBI Taxonomy" id="280332"/>
    <lineage>
        <taxon>Bacteria</taxon>
        <taxon>Pseudomonadati</taxon>
        <taxon>Pseudomonadota</taxon>
        <taxon>Alphaproteobacteria</taxon>
        <taxon>Hyphomicrobiales</taxon>
        <taxon>Nitrobacteraceae</taxon>
        <taxon>Bradyrhizobium</taxon>
    </lineage>
</organism>
<evidence type="ECO:0000313" key="1">
    <source>
        <dbReference type="EMBL" id="KRR07737.1"/>
    </source>
</evidence>
<reference evidence="1 2" key="1">
    <citation type="submission" date="2014-03" db="EMBL/GenBank/DDBJ databases">
        <title>Bradyrhizobium valentinum sp. nov., isolated from effective nodules of Lupinus mariae-josephae, a lupine endemic of basic-lime soils in Eastern Spain.</title>
        <authorList>
            <person name="Duran D."/>
            <person name="Rey L."/>
            <person name="Navarro A."/>
            <person name="Busquets A."/>
            <person name="Imperial J."/>
            <person name="Ruiz-Argueso T."/>
        </authorList>
    </citation>
    <scope>NUCLEOTIDE SEQUENCE [LARGE SCALE GENOMIC DNA]</scope>
    <source>
        <strain evidence="1 2">PAC68</strain>
    </source>
</reference>
<gene>
    <name evidence="1" type="ORF">CQ12_28285</name>
</gene>
<dbReference type="OrthoDB" id="9850939at2"/>
<sequence length="115" mass="12768">MSDVLAERLSGIQLALFELIWPTFDWIEAIYVGAEPGLCVAHVQVNRPPSQAEEDDCKRLLGEIFEAALEGTPMRLKVVQGKQQPLTAGYQEAISGEIFKMIAKEVAPWRLDAGR</sequence>